<feature type="transmembrane region" description="Helical" evidence="7">
    <location>
        <begin position="222"/>
        <end position="244"/>
    </location>
</feature>
<keyword evidence="5 7" id="KW-1133">Transmembrane helix</keyword>
<feature type="transmembrane region" description="Helical" evidence="7">
    <location>
        <begin position="190"/>
        <end position="210"/>
    </location>
</feature>
<dbReference type="AlphaFoldDB" id="A0A094Z414"/>
<comment type="caution">
    <text evidence="8">The sequence shown here is derived from an EMBL/GenBank/DDBJ whole genome shotgun (WGS) entry which is preliminary data.</text>
</comment>
<organism evidence="8 9">
    <name type="scientific">Candidatus Liberibacter solanacearum</name>
    <dbReference type="NCBI Taxonomy" id="556287"/>
    <lineage>
        <taxon>Bacteria</taxon>
        <taxon>Pseudomonadati</taxon>
        <taxon>Pseudomonadota</taxon>
        <taxon>Alphaproteobacteria</taxon>
        <taxon>Hyphomicrobiales</taxon>
        <taxon>Rhizobiaceae</taxon>
        <taxon>Liberibacter</taxon>
    </lineage>
</organism>
<evidence type="ECO:0000313" key="8">
    <source>
        <dbReference type="EMBL" id="KJZ81660.1"/>
    </source>
</evidence>
<evidence type="ECO:0000256" key="5">
    <source>
        <dbReference type="ARBA" id="ARBA00022989"/>
    </source>
</evidence>
<dbReference type="PANTHER" id="PTHR42865">
    <property type="entry name" value="PROTON/GLUTAMATE-ASPARTATE SYMPORTER"/>
    <property type="match status" value="1"/>
</dbReference>
<evidence type="ECO:0000256" key="6">
    <source>
        <dbReference type="ARBA" id="ARBA00023136"/>
    </source>
</evidence>
<dbReference type="PRINTS" id="PR00173">
    <property type="entry name" value="EDTRNSPORT"/>
</dbReference>
<dbReference type="InterPro" id="IPR036458">
    <property type="entry name" value="Na:dicarbo_symporter_sf"/>
</dbReference>
<protein>
    <submittedName>
        <fullName evidence="8">Proton/glutamate symport protein Sodium/glutamate symport protein</fullName>
    </submittedName>
</protein>
<evidence type="ECO:0000256" key="2">
    <source>
        <dbReference type="ARBA" id="ARBA00006148"/>
    </source>
</evidence>
<comment type="subcellular location">
    <subcellularLocation>
        <location evidence="1">Membrane</location>
        <topology evidence="1">Multi-pass membrane protein</topology>
    </subcellularLocation>
</comment>
<evidence type="ECO:0000256" key="1">
    <source>
        <dbReference type="ARBA" id="ARBA00004141"/>
    </source>
</evidence>
<dbReference type="Pfam" id="PF00375">
    <property type="entry name" value="SDF"/>
    <property type="match status" value="1"/>
</dbReference>
<dbReference type="SUPFAM" id="SSF118215">
    <property type="entry name" value="Proton glutamate symport protein"/>
    <property type="match status" value="1"/>
</dbReference>
<evidence type="ECO:0000256" key="7">
    <source>
        <dbReference type="SAM" id="Phobius"/>
    </source>
</evidence>
<dbReference type="InterPro" id="IPR001991">
    <property type="entry name" value="Na-dicarboxylate_symporter"/>
</dbReference>
<dbReference type="Gene3D" id="1.10.3860.10">
    <property type="entry name" value="Sodium:dicarboxylate symporter"/>
    <property type="match status" value="1"/>
</dbReference>
<feature type="transmembrane region" description="Helical" evidence="7">
    <location>
        <begin position="294"/>
        <end position="318"/>
    </location>
</feature>
<dbReference type="PATRIC" id="fig|556287.8.peg.334"/>
<keyword evidence="6 7" id="KW-0472">Membrane</keyword>
<dbReference type="EMBL" id="JMTK01000002">
    <property type="protein sequence ID" value="KJZ81660.1"/>
    <property type="molecule type" value="Genomic_DNA"/>
</dbReference>
<accession>A0A094Z414</accession>
<reference evidence="8 9" key="1">
    <citation type="journal article" date="2015" name="Phytopathology">
        <title>Genomes of Candidatus Liberibacter solanacearum haplotype A from New Zealand and the USA suggest significant genome plasticity in the species.</title>
        <authorList>
            <person name="Thompson S.M."/>
            <person name="Johnson C.P."/>
            <person name="Lu A.Y."/>
            <person name="Frampton R.A."/>
            <person name="Sullivan K.L."/>
            <person name="Fiers M.W."/>
            <person name="Crowhurst R.N."/>
            <person name="Pitman A.R."/>
            <person name="Scott I."/>
            <person name="Gudmestad N.C."/>
            <person name="Smith G.R."/>
        </authorList>
    </citation>
    <scope>NUCLEOTIDE SEQUENCE [LARGE SCALE GENOMIC DNA]</scope>
    <source>
        <strain evidence="8 9">LsoNZ1</strain>
    </source>
</reference>
<dbReference type="GO" id="GO:0005886">
    <property type="term" value="C:plasma membrane"/>
    <property type="evidence" value="ECO:0007669"/>
    <property type="project" value="TreeGrafter"/>
</dbReference>
<gene>
    <name evidence="8" type="ORF">DJ66_0382</name>
</gene>
<feature type="transmembrane region" description="Helical" evidence="7">
    <location>
        <begin position="85"/>
        <end position="106"/>
    </location>
</feature>
<feature type="transmembrane region" description="Helical" evidence="7">
    <location>
        <begin position="16"/>
        <end position="37"/>
    </location>
</feature>
<feature type="transmembrane region" description="Helical" evidence="7">
    <location>
        <begin position="147"/>
        <end position="165"/>
    </location>
</feature>
<evidence type="ECO:0000256" key="4">
    <source>
        <dbReference type="ARBA" id="ARBA00022692"/>
    </source>
</evidence>
<sequence>MFLRNIITLNKQQKTYFFYISSILIGIFLGTTDYVIFNDIAEVIVNIFIRLFKFISLPLISLSLIVSLSKCIPEQGMIRLWKKTVFYTILTTMLAASLALLMYKIISPSNIIVKPDNTIAMGKISYLQHLVNLIPNNFLSPFLENQVMGVLLISGSIGIAIHFIIDKNIKNNVIIFFEGMHSISLTITRWIMRIIPIAMSGFVAVTILQFKQGLNISGLGEYLSIIILSNLIQGIVILPIILYINGHNPLKIIKGMFPALVVAFFSKSSTGTLPVTMRCAEQNLNISSQVSRSILPFCTSINMNGCAAFILITVVYVMQNNGIEMSLGNMFSWVLVATISALGNAGVPMGCFFLSASLLTNMGIPINIMSIILPFYSIVDMLETSLNVWSDSCVTVIVNKDYSDSSHQNNNSIEQNGVEQ</sequence>
<name>A0A094Z414_9HYPH</name>
<feature type="transmembrane region" description="Helical" evidence="7">
    <location>
        <begin position="330"/>
        <end position="356"/>
    </location>
</feature>
<dbReference type="RefSeq" id="WP_034441718.1">
    <property type="nucleotide sequence ID" value="NZ_JMTK01000002.1"/>
</dbReference>
<evidence type="ECO:0000256" key="3">
    <source>
        <dbReference type="ARBA" id="ARBA00022448"/>
    </source>
</evidence>
<dbReference type="PANTHER" id="PTHR42865:SF5">
    <property type="entry name" value="L-CYSTINE TRANSPORTER TCYP"/>
    <property type="match status" value="1"/>
</dbReference>
<dbReference type="GO" id="GO:0015293">
    <property type="term" value="F:symporter activity"/>
    <property type="evidence" value="ECO:0007669"/>
    <property type="project" value="InterPro"/>
</dbReference>
<comment type="similarity">
    <text evidence="2">Belongs to the dicarboxylate/amino acid:cation symporter (DAACS) (TC 2.A.23) family.</text>
</comment>
<proteinExistence type="inferred from homology"/>
<feature type="transmembrane region" description="Helical" evidence="7">
    <location>
        <begin position="43"/>
        <end position="65"/>
    </location>
</feature>
<dbReference type="Proteomes" id="UP000033731">
    <property type="component" value="Unassembled WGS sequence"/>
</dbReference>
<feature type="transmembrane region" description="Helical" evidence="7">
    <location>
        <begin position="362"/>
        <end position="379"/>
    </location>
</feature>
<keyword evidence="3" id="KW-0813">Transport</keyword>
<keyword evidence="4 7" id="KW-0812">Transmembrane</keyword>
<evidence type="ECO:0000313" key="9">
    <source>
        <dbReference type="Proteomes" id="UP000033731"/>
    </source>
</evidence>
<keyword evidence="9" id="KW-1185">Reference proteome</keyword>
<dbReference type="GO" id="GO:0015184">
    <property type="term" value="F:L-cystine transmembrane transporter activity"/>
    <property type="evidence" value="ECO:0007669"/>
    <property type="project" value="TreeGrafter"/>
</dbReference>